<keyword evidence="1" id="KW-0732">Signal</keyword>
<evidence type="ECO:0000313" key="3">
    <source>
        <dbReference type="Proteomes" id="UP000756346"/>
    </source>
</evidence>
<organism evidence="2 3">
    <name type="scientific">Microdochium trichocladiopsis</name>
    <dbReference type="NCBI Taxonomy" id="1682393"/>
    <lineage>
        <taxon>Eukaryota</taxon>
        <taxon>Fungi</taxon>
        <taxon>Dikarya</taxon>
        <taxon>Ascomycota</taxon>
        <taxon>Pezizomycotina</taxon>
        <taxon>Sordariomycetes</taxon>
        <taxon>Xylariomycetidae</taxon>
        <taxon>Xylariales</taxon>
        <taxon>Microdochiaceae</taxon>
        <taxon>Microdochium</taxon>
    </lineage>
</organism>
<dbReference type="GO" id="GO:0006644">
    <property type="term" value="P:phospholipid metabolic process"/>
    <property type="evidence" value="ECO:0007669"/>
    <property type="project" value="InterPro"/>
</dbReference>
<dbReference type="GeneID" id="70189737"/>
<dbReference type="Proteomes" id="UP000756346">
    <property type="component" value="Unassembled WGS sequence"/>
</dbReference>
<reference evidence="2" key="1">
    <citation type="journal article" date="2021" name="Nat. Commun.">
        <title>Genetic determinants of endophytism in the Arabidopsis root mycobiome.</title>
        <authorList>
            <person name="Mesny F."/>
            <person name="Miyauchi S."/>
            <person name="Thiergart T."/>
            <person name="Pickel B."/>
            <person name="Atanasova L."/>
            <person name="Karlsson M."/>
            <person name="Huettel B."/>
            <person name="Barry K.W."/>
            <person name="Haridas S."/>
            <person name="Chen C."/>
            <person name="Bauer D."/>
            <person name="Andreopoulos W."/>
            <person name="Pangilinan J."/>
            <person name="LaButti K."/>
            <person name="Riley R."/>
            <person name="Lipzen A."/>
            <person name="Clum A."/>
            <person name="Drula E."/>
            <person name="Henrissat B."/>
            <person name="Kohler A."/>
            <person name="Grigoriev I.V."/>
            <person name="Martin F.M."/>
            <person name="Hacquard S."/>
        </authorList>
    </citation>
    <scope>NUCLEOTIDE SEQUENCE</scope>
    <source>
        <strain evidence="2">MPI-CAGE-CH-0230</strain>
    </source>
</reference>
<keyword evidence="3" id="KW-1185">Reference proteome</keyword>
<gene>
    <name evidence="2" type="ORF">B0I36DRAFT_373382</name>
</gene>
<dbReference type="InterPro" id="IPR036444">
    <property type="entry name" value="PLipase_A2_dom_sf"/>
</dbReference>
<name>A0A9P8Y7U9_9PEZI</name>
<dbReference type="EMBL" id="JAGTJQ010000004">
    <property type="protein sequence ID" value="KAH7032732.1"/>
    <property type="molecule type" value="Genomic_DNA"/>
</dbReference>
<dbReference type="GO" id="GO:0050482">
    <property type="term" value="P:arachidonate secretion"/>
    <property type="evidence" value="ECO:0007669"/>
    <property type="project" value="InterPro"/>
</dbReference>
<protein>
    <submittedName>
        <fullName evidence="2">Prokaryotic phospholipase A2-domain-containing protein</fullName>
    </submittedName>
</protein>
<evidence type="ECO:0000256" key="1">
    <source>
        <dbReference type="SAM" id="SignalP"/>
    </source>
</evidence>
<sequence length="183" mass="20318">MKSTLILSALVALGFSNPIPVSSPSQETSTTTALLLSSRQTAALNAETDRLLFTASIGSFIASRDARNPATLDWSSDGCSSSPDNPLGFDFLSSCYRHDFGYRNYKAQGRFDDAGKLRIDNNFREDLYDQCERESARDSCRFTADVYYQAVRWFGSRQATIVEEGNELVLLVDGTEVERVSVR</sequence>
<comment type="caution">
    <text evidence="2">The sequence shown here is derived from an EMBL/GenBank/DDBJ whole genome shotgun (WGS) entry which is preliminary data.</text>
</comment>
<dbReference type="PANTHER" id="PTHR40787:SF3">
    <property type="entry name" value="PROTEIN TRANSPORT PROTEIN SEC39"/>
    <property type="match status" value="1"/>
</dbReference>
<feature type="signal peptide" evidence="1">
    <location>
        <begin position="1"/>
        <end position="16"/>
    </location>
</feature>
<dbReference type="PANTHER" id="PTHR40787">
    <property type="entry name" value="SECRETED PROTEIN"/>
    <property type="match status" value="1"/>
</dbReference>
<dbReference type="RefSeq" id="XP_046013564.1">
    <property type="nucleotide sequence ID" value="XM_046160191.1"/>
</dbReference>
<feature type="chain" id="PRO_5040431767" evidence="1">
    <location>
        <begin position="17"/>
        <end position="183"/>
    </location>
</feature>
<dbReference type="Pfam" id="PF09056">
    <property type="entry name" value="Phospholip_A2_3"/>
    <property type="match status" value="1"/>
</dbReference>
<proteinExistence type="predicted"/>
<dbReference type="AlphaFoldDB" id="A0A9P8Y7U9"/>
<dbReference type="OrthoDB" id="5120271at2759"/>
<dbReference type="InterPro" id="IPR015141">
    <property type="entry name" value="PLipase_A2_prok/fun"/>
</dbReference>
<dbReference type="Gene3D" id="1.20.90.10">
    <property type="entry name" value="Phospholipase A2 domain"/>
    <property type="match status" value="1"/>
</dbReference>
<dbReference type="SUPFAM" id="SSF48619">
    <property type="entry name" value="Phospholipase A2, PLA2"/>
    <property type="match status" value="1"/>
</dbReference>
<evidence type="ECO:0000313" key="2">
    <source>
        <dbReference type="EMBL" id="KAH7032732.1"/>
    </source>
</evidence>
<accession>A0A9P8Y7U9</accession>
<dbReference type="GO" id="GO:0004623">
    <property type="term" value="F:phospholipase A2 activity"/>
    <property type="evidence" value="ECO:0007669"/>
    <property type="project" value="InterPro"/>
</dbReference>